<name>A0A0L0G9L7_9EUKA</name>
<dbReference type="AlphaFoldDB" id="A0A0L0G9L7"/>
<evidence type="ECO:0000313" key="3">
    <source>
        <dbReference type="Proteomes" id="UP000054560"/>
    </source>
</evidence>
<dbReference type="RefSeq" id="XP_014159496.1">
    <property type="nucleotide sequence ID" value="XM_014304021.1"/>
</dbReference>
<keyword evidence="3" id="KW-1185">Reference proteome</keyword>
<accession>A0A0L0G9L7</accession>
<reference evidence="2 3" key="1">
    <citation type="submission" date="2011-02" db="EMBL/GenBank/DDBJ databases">
        <title>The Genome Sequence of Sphaeroforma arctica JP610.</title>
        <authorList>
            <consortium name="The Broad Institute Genome Sequencing Platform"/>
            <person name="Russ C."/>
            <person name="Cuomo C."/>
            <person name="Young S.K."/>
            <person name="Zeng Q."/>
            <person name="Gargeya S."/>
            <person name="Alvarado L."/>
            <person name="Berlin A."/>
            <person name="Chapman S.B."/>
            <person name="Chen Z."/>
            <person name="Freedman E."/>
            <person name="Gellesch M."/>
            <person name="Goldberg J."/>
            <person name="Griggs A."/>
            <person name="Gujja S."/>
            <person name="Heilman E."/>
            <person name="Heiman D."/>
            <person name="Howarth C."/>
            <person name="Mehta T."/>
            <person name="Neiman D."/>
            <person name="Pearson M."/>
            <person name="Roberts A."/>
            <person name="Saif S."/>
            <person name="Shea T."/>
            <person name="Shenoy N."/>
            <person name="Sisk P."/>
            <person name="Stolte C."/>
            <person name="Sykes S."/>
            <person name="White J."/>
            <person name="Yandava C."/>
            <person name="Burger G."/>
            <person name="Gray M.W."/>
            <person name="Holland P.W.H."/>
            <person name="King N."/>
            <person name="Lang F.B.F."/>
            <person name="Roger A.J."/>
            <person name="Ruiz-Trillo I."/>
            <person name="Haas B."/>
            <person name="Nusbaum C."/>
            <person name="Birren B."/>
        </authorList>
    </citation>
    <scope>NUCLEOTIDE SEQUENCE [LARGE SCALE GENOMIC DNA]</scope>
    <source>
        <strain evidence="2 3">JP610</strain>
    </source>
</reference>
<feature type="compositionally biased region" description="Basic residues" evidence="1">
    <location>
        <begin position="101"/>
        <end position="116"/>
    </location>
</feature>
<feature type="region of interest" description="Disordered" evidence="1">
    <location>
        <begin position="88"/>
        <end position="127"/>
    </location>
</feature>
<gene>
    <name evidence="2" type="ORF">SARC_02215</name>
</gene>
<sequence length="145" mass="16329">MDSYFCALSALAAHLVERMLERTNTHQLDLGYMCTLNGTVGRNDKLKPDVARRATAKIVRLNKFVGKGEVDEIGTHSLRKCSCTYAQRRGRSKDDADGRGRWTRTRTKGQRKKKSNRQVDRYSSSLMPYSDAKVSEALCGPQVQS</sequence>
<dbReference type="Proteomes" id="UP000054560">
    <property type="component" value="Unassembled WGS sequence"/>
</dbReference>
<evidence type="ECO:0000256" key="1">
    <source>
        <dbReference type="SAM" id="MobiDB-lite"/>
    </source>
</evidence>
<organism evidence="2 3">
    <name type="scientific">Sphaeroforma arctica JP610</name>
    <dbReference type="NCBI Taxonomy" id="667725"/>
    <lineage>
        <taxon>Eukaryota</taxon>
        <taxon>Ichthyosporea</taxon>
        <taxon>Ichthyophonida</taxon>
        <taxon>Sphaeroforma</taxon>
    </lineage>
</organism>
<protein>
    <submittedName>
        <fullName evidence="2">Uncharacterized protein</fullName>
    </submittedName>
</protein>
<proteinExistence type="predicted"/>
<dbReference type="GeneID" id="25902719"/>
<evidence type="ECO:0000313" key="2">
    <source>
        <dbReference type="EMBL" id="KNC85594.1"/>
    </source>
</evidence>
<dbReference type="EMBL" id="KQ241693">
    <property type="protein sequence ID" value="KNC85594.1"/>
    <property type="molecule type" value="Genomic_DNA"/>
</dbReference>